<keyword evidence="2" id="KW-1185">Reference proteome</keyword>
<accession>A0A9W8JT88</accession>
<sequence length="84" mass="9663">MMHRQRETEERRAYLRKDELIIMMLLATGVVSDHLHRIDILAFTSAQQTTVEPLLQGLRPQSVNGWSLGWFVIFCVHGIALTDT</sequence>
<protein>
    <submittedName>
        <fullName evidence="1">Uncharacterized protein</fullName>
    </submittedName>
</protein>
<comment type="caution">
    <text evidence="1">The sequence shown here is derived from an EMBL/GenBank/DDBJ whole genome shotgun (WGS) entry which is preliminary data.</text>
</comment>
<name>A0A9W8JT88_9AGAR</name>
<evidence type="ECO:0000313" key="2">
    <source>
        <dbReference type="Proteomes" id="UP001148786"/>
    </source>
</evidence>
<dbReference type="AlphaFoldDB" id="A0A9W8JT88"/>
<gene>
    <name evidence="1" type="ORF">NLJ89_g9611</name>
</gene>
<evidence type="ECO:0000313" key="1">
    <source>
        <dbReference type="EMBL" id="KAJ3500844.1"/>
    </source>
</evidence>
<reference evidence="1" key="1">
    <citation type="submission" date="2022-07" db="EMBL/GenBank/DDBJ databases">
        <title>Genome Sequence of Agrocybe chaxingu.</title>
        <authorList>
            <person name="Buettner E."/>
        </authorList>
    </citation>
    <scope>NUCLEOTIDE SEQUENCE</scope>
    <source>
        <strain evidence="1">MP-N11</strain>
    </source>
</reference>
<dbReference type="Proteomes" id="UP001148786">
    <property type="component" value="Unassembled WGS sequence"/>
</dbReference>
<dbReference type="EMBL" id="JANKHO010001534">
    <property type="protein sequence ID" value="KAJ3500844.1"/>
    <property type="molecule type" value="Genomic_DNA"/>
</dbReference>
<organism evidence="1 2">
    <name type="scientific">Agrocybe chaxingu</name>
    <dbReference type="NCBI Taxonomy" id="84603"/>
    <lineage>
        <taxon>Eukaryota</taxon>
        <taxon>Fungi</taxon>
        <taxon>Dikarya</taxon>
        <taxon>Basidiomycota</taxon>
        <taxon>Agaricomycotina</taxon>
        <taxon>Agaricomycetes</taxon>
        <taxon>Agaricomycetidae</taxon>
        <taxon>Agaricales</taxon>
        <taxon>Agaricineae</taxon>
        <taxon>Strophariaceae</taxon>
        <taxon>Agrocybe</taxon>
    </lineage>
</organism>
<proteinExistence type="predicted"/>